<evidence type="ECO:0000313" key="1">
    <source>
        <dbReference type="EMBL" id="AXE76513.1"/>
    </source>
</evidence>
<sequence length="66" mass="7313">MTKVVQAIADRLVERLVPGATAHAVYCWEAGSQCVPGSCAGKPNYTHYRMNCSDGSWYWRYGHCGC</sequence>
<organism evidence="1 2">
    <name type="scientific">Streptomyces atratus</name>
    <dbReference type="NCBI Taxonomy" id="1893"/>
    <lineage>
        <taxon>Bacteria</taxon>
        <taxon>Bacillati</taxon>
        <taxon>Actinomycetota</taxon>
        <taxon>Actinomycetes</taxon>
        <taxon>Kitasatosporales</taxon>
        <taxon>Streptomycetaceae</taxon>
        <taxon>Streptomyces</taxon>
    </lineage>
</organism>
<dbReference type="Proteomes" id="UP000252698">
    <property type="component" value="Chromosome"/>
</dbReference>
<dbReference type="RefSeq" id="WP_114243176.1">
    <property type="nucleotide sequence ID" value="NZ_CP027306.1"/>
</dbReference>
<dbReference type="EMBL" id="CP027306">
    <property type="protein sequence ID" value="AXE76513.1"/>
    <property type="molecule type" value="Genomic_DNA"/>
</dbReference>
<dbReference type="AlphaFoldDB" id="A0A2Z5J8G8"/>
<dbReference type="KEGG" id="sata:C5746_05740"/>
<dbReference type="GeneID" id="95518021"/>
<name>A0A2Z5J8G8_STRAR</name>
<accession>A0A2Z5J8G8</accession>
<proteinExistence type="predicted"/>
<gene>
    <name evidence="1" type="ORF">C5746_05740</name>
</gene>
<reference evidence="1 2" key="1">
    <citation type="journal article" date="2018" name="Front. Microbiol.">
        <title>Genome Sequencing of Streptomyces atratus SCSIOZH16 and Activation Production of Nocardamine via Metabolic Engineering.</title>
        <authorList>
            <person name="Li Y."/>
            <person name="Zhang C."/>
            <person name="Liu C."/>
            <person name="Ju J."/>
            <person name="Ma J."/>
        </authorList>
    </citation>
    <scope>NUCLEOTIDE SEQUENCE [LARGE SCALE GENOMIC DNA]</scope>
    <source>
        <strain evidence="1 2">SCSIO_ZH16</strain>
    </source>
</reference>
<protein>
    <submittedName>
        <fullName evidence="1">Uncharacterized protein</fullName>
    </submittedName>
</protein>
<evidence type="ECO:0000313" key="2">
    <source>
        <dbReference type="Proteomes" id="UP000252698"/>
    </source>
</evidence>